<organism evidence="2 3">
    <name type="scientific">Ditylenchus destructor</name>
    <dbReference type="NCBI Taxonomy" id="166010"/>
    <lineage>
        <taxon>Eukaryota</taxon>
        <taxon>Metazoa</taxon>
        <taxon>Ecdysozoa</taxon>
        <taxon>Nematoda</taxon>
        <taxon>Chromadorea</taxon>
        <taxon>Rhabditida</taxon>
        <taxon>Tylenchina</taxon>
        <taxon>Tylenchomorpha</taxon>
        <taxon>Sphaerularioidea</taxon>
        <taxon>Anguinidae</taxon>
        <taxon>Anguininae</taxon>
        <taxon>Ditylenchus</taxon>
    </lineage>
</organism>
<feature type="region of interest" description="Disordered" evidence="1">
    <location>
        <begin position="61"/>
        <end position="80"/>
    </location>
</feature>
<reference evidence="2" key="1">
    <citation type="submission" date="2022-01" db="EMBL/GenBank/DDBJ databases">
        <title>Genome Sequence Resource for Two Populations of Ditylenchus destructor, the Migratory Endoparasitic Phytonematode.</title>
        <authorList>
            <person name="Zhang H."/>
            <person name="Lin R."/>
            <person name="Xie B."/>
        </authorList>
    </citation>
    <scope>NUCLEOTIDE SEQUENCE</scope>
    <source>
        <strain evidence="2">BazhouSP</strain>
    </source>
</reference>
<feature type="compositionally biased region" description="Basic and acidic residues" evidence="1">
    <location>
        <begin position="70"/>
        <end position="79"/>
    </location>
</feature>
<evidence type="ECO:0000256" key="1">
    <source>
        <dbReference type="SAM" id="MobiDB-lite"/>
    </source>
</evidence>
<accession>A0AAD4R002</accession>
<sequence length="88" mass="9883">MSQAANVVFLLHEKLKGDYGKKDFTPEERILAEEIFQMLNKKAAMSDVTYEILGINDRNGYGTDSDTDEEHTTAAHDPHSPYLLLVPS</sequence>
<evidence type="ECO:0000313" key="2">
    <source>
        <dbReference type="EMBL" id="KAI1706661.1"/>
    </source>
</evidence>
<keyword evidence="3" id="KW-1185">Reference proteome</keyword>
<evidence type="ECO:0000313" key="3">
    <source>
        <dbReference type="Proteomes" id="UP001201812"/>
    </source>
</evidence>
<dbReference type="AlphaFoldDB" id="A0AAD4R002"/>
<comment type="caution">
    <text evidence="2">The sequence shown here is derived from an EMBL/GenBank/DDBJ whole genome shotgun (WGS) entry which is preliminary data.</text>
</comment>
<proteinExistence type="predicted"/>
<dbReference type="Proteomes" id="UP001201812">
    <property type="component" value="Unassembled WGS sequence"/>
</dbReference>
<gene>
    <name evidence="2" type="ORF">DdX_12871</name>
</gene>
<protein>
    <submittedName>
        <fullName evidence="2">Uncharacterized protein</fullName>
    </submittedName>
</protein>
<dbReference type="EMBL" id="JAKKPZ010000046">
    <property type="protein sequence ID" value="KAI1706661.1"/>
    <property type="molecule type" value="Genomic_DNA"/>
</dbReference>
<name>A0AAD4R002_9BILA</name>